<feature type="domain" description="ABC transporter" evidence="14">
    <location>
        <begin position="272"/>
        <end position="513"/>
    </location>
</feature>
<evidence type="ECO:0000256" key="10">
    <source>
        <dbReference type="ARBA" id="ARBA00022989"/>
    </source>
</evidence>
<keyword evidence="6 13" id="KW-0812">Transmembrane</keyword>
<keyword evidence="10 13" id="KW-1133">Transmembrane helix</keyword>
<evidence type="ECO:0000256" key="11">
    <source>
        <dbReference type="ARBA" id="ARBA00023136"/>
    </source>
</evidence>
<dbReference type="InterPro" id="IPR003593">
    <property type="entry name" value="AAA+_ATPase"/>
</dbReference>
<feature type="transmembrane region" description="Helical" evidence="13">
    <location>
        <begin position="794"/>
        <end position="813"/>
    </location>
</feature>
<proteinExistence type="inferred from homology"/>
<feature type="transmembrane region" description="Helical" evidence="13">
    <location>
        <begin position="648"/>
        <end position="667"/>
    </location>
</feature>
<accession>A0A366F0T3</accession>
<dbReference type="InterPro" id="IPR027417">
    <property type="entry name" value="P-loop_NTPase"/>
</dbReference>
<feature type="transmembrane region" description="Helical" evidence="13">
    <location>
        <begin position="819"/>
        <end position="838"/>
    </location>
</feature>
<gene>
    <name evidence="15" type="ORF">DFR50_12840</name>
</gene>
<dbReference type="PANTHER" id="PTHR43790:SF9">
    <property type="entry name" value="GALACTOFURANOSE TRANSPORTER ATP-BINDING PROTEIN YTFR"/>
    <property type="match status" value="1"/>
</dbReference>
<dbReference type="InterPro" id="IPR003439">
    <property type="entry name" value="ABC_transporter-like_ATP-bd"/>
</dbReference>
<dbReference type="InterPro" id="IPR050107">
    <property type="entry name" value="ABC_carbohydrate_import_ATPase"/>
</dbReference>
<dbReference type="AlphaFoldDB" id="A0A366F0T3"/>
<dbReference type="GO" id="GO:0005886">
    <property type="term" value="C:plasma membrane"/>
    <property type="evidence" value="ECO:0007669"/>
    <property type="project" value="UniProtKB-SubCell"/>
</dbReference>
<feature type="transmembrane region" description="Helical" evidence="13">
    <location>
        <begin position="620"/>
        <end position="641"/>
    </location>
</feature>
<dbReference type="PANTHER" id="PTHR43790">
    <property type="entry name" value="CARBOHYDRATE TRANSPORT ATP-BINDING PROTEIN MG119-RELATED"/>
    <property type="match status" value="1"/>
</dbReference>
<feature type="transmembrane region" description="Helical" evidence="13">
    <location>
        <begin position="736"/>
        <end position="762"/>
    </location>
</feature>
<evidence type="ECO:0000256" key="12">
    <source>
        <dbReference type="SAM" id="MobiDB-lite"/>
    </source>
</evidence>
<dbReference type="OrthoDB" id="7757085at2"/>
<feature type="transmembrane region" description="Helical" evidence="13">
    <location>
        <begin position="536"/>
        <end position="557"/>
    </location>
</feature>
<keyword evidence="16" id="KW-1185">Reference proteome</keyword>
<feature type="region of interest" description="Disordered" evidence="12">
    <location>
        <begin position="1"/>
        <end position="20"/>
    </location>
</feature>
<evidence type="ECO:0000313" key="15">
    <source>
        <dbReference type="EMBL" id="RBP07315.1"/>
    </source>
</evidence>
<dbReference type="CDD" id="cd06579">
    <property type="entry name" value="TM_PBP1_transp_AraH_like"/>
    <property type="match status" value="1"/>
</dbReference>
<feature type="transmembrane region" description="Helical" evidence="13">
    <location>
        <begin position="569"/>
        <end position="592"/>
    </location>
</feature>
<protein>
    <submittedName>
        <fullName evidence="15">Ribose transport system ATP-binding protein</fullName>
    </submittedName>
</protein>
<evidence type="ECO:0000256" key="13">
    <source>
        <dbReference type="SAM" id="Phobius"/>
    </source>
</evidence>
<dbReference type="Proteomes" id="UP000253529">
    <property type="component" value="Unassembled WGS sequence"/>
</dbReference>
<dbReference type="InterPro" id="IPR001851">
    <property type="entry name" value="ABC_transp_permease"/>
</dbReference>
<evidence type="ECO:0000256" key="9">
    <source>
        <dbReference type="ARBA" id="ARBA00022840"/>
    </source>
</evidence>
<evidence type="ECO:0000259" key="14">
    <source>
        <dbReference type="PROSITE" id="PS50893"/>
    </source>
</evidence>
<evidence type="ECO:0000256" key="3">
    <source>
        <dbReference type="ARBA" id="ARBA00022448"/>
    </source>
</evidence>
<dbReference type="GO" id="GO:0022857">
    <property type="term" value="F:transmembrane transporter activity"/>
    <property type="evidence" value="ECO:0007669"/>
    <property type="project" value="InterPro"/>
</dbReference>
<evidence type="ECO:0000256" key="6">
    <source>
        <dbReference type="ARBA" id="ARBA00022692"/>
    </source>
</evidence>
<comment type="similarity">
    <text evidence="2">Belongs to the ABC transporter superfamily.</text>
</comment>
<dbReference type="Gene3D" id="3.40.50.300">
    <property type="entry name" value="P-loop containing nucleotide triphosphate hydrolases"/>
    <property type="match status" value="2"/>
</dbReference>
<comment type="caution">
    <text evidence="15">The sequence shown here is derived from an EMBL/GenBank/DDBJ whole genome shotgun (WGS) entry which is preliminary data.</text>
</comment>
<feature type="transmembrane region" description="Helical" evidence="13">
    <location>
        <begin position="768"/>
        <end position="787"/>
    </location>
</feature>
<feature type="domain" description="ABC transporter" evidence="14">
    <location>
        <begin position="25"/>
        <end position="258"/>
    </location>
</feature>
<dbReference type="CDD" id="cd03215">
    <property type="entry name" value="ABC_Carb_Monos_II"/>
    <property type="match status" value="1"/>
</dbReference>
<dbReference type="SMART" id="SM00382">
    <property type="entry name" value="AAA"/>
    <property type="match status" value="2"/>
</dbReference>
<name>A0A366F0T3_9HYPH</name>
<sequence>MSQPGAGQDQDDGVAPERAAPSVTLRLSKVTKRFSGVVALKNVSFESLAGEVHALVGENGAGKSTLMGVAAGDVVPDAGAVEINGAMVEVFSSANSTQRGLALVHQHPALLPDLTVAENLILAMPSAVRSQIRGRAAWVRERLSQWDAEFSPNARIKSLSMSEQHLVELIKATSFNPRVLVLDEPTEHMDRDGIELLFRRIRATTAAGCTVIYISHRIHEVKAIADRVTVLRDGEIRGTFNVTDLDVQQIVNLVVGRTLQSAFPPKAAMIDAEAEPVLAVDRLSGAGFNAVTLHARRGEIIGLAGIEGNGQREFLRALAGLVPSSGQVRVNGETRNVSSPAESRRAALVYVPRERHREALMLSLSVGKNIGLIALARNAIFGVIDRRRELAEINNQVAALSIKTPRLETQIQNLSGGNQQKVVIARCLMDQPAVLLADEPSQGVDAGARFEIYTILRAAASGGRGVVIASADAMELEGLCDRVLIFSRGSVIAELSGAEVVERNITEAALTATALRTRGAAARRASPLMSFLQGDYAPSLVLLVAILALGAFASFISPYYLTSRNFSNMLTLLTATTFVSLGQLVILLVGAIDLSVGPLTGLVVVVASFLVNDGVSVPSIVGGFLLSLLVAAAVGCTNWFLTRRARITPVIATLTTYMGLQGVSLLLRPVPDGLFNSDVAAVIESHIGFVPVAFLACVALAALLEYGLRRSRWGLTLRAVGSGEANARRVGVNVGLTYFGAFLLCSLLTYLGGVMLMAQIGVGDPTAGVNYTLASITAVVLGGASLFGGRGSFVGALLGATLIQQIINVTTFVRLSPAWQYWLLGILTLVAAILYSRLGVQRRTTSGS</sequence>
<evidence type="ECO:0000256" key="4">
    <source>
        <dbReference type="ARBA" id="ARBA00022475"/>
    </source>
</evidence>
<keyword evidence="4" id="KW-1003">Cell membrane</keyword>
<keyword evidence="7" id="KW-0677">Repeat</keyword>
<evidence type="ECO:0000256" key="7">
    <source>
        <dbReference type="ARBA" id="ARBA00022737"/>
    </source>
</evidence>
<evidence type="ECO:0000256" key="2">
    <source>
        <dbReference type="ARBA" id="ARBA00005417"/>
    </source>
</evidence>
<keyword evidence="8" id="KW-0547">Nucleotide-binding</keyword>
<evidence type="ECO:0000256" key="1">
    <source>
        <dbReference type="ARBA" id="ARBA00004651"/>
    </source>
</evidence>
<dbReference type="EMBL" id="QNRK01000028">
    <property type="protein sequence ID" value="RBP07315.1"/>
    <property type="molecule type" value="Genomic_DNA"/>
</dbReference>
<dbReference type="SUPFAM" id="SSF52540">
    <property type="entry name" value="P-loop containing nucleoside triphosphate hydrolases"/>
    <property type="match status" value="2"/>
</dbReference>
<dbReference type="GO" id="GO:0016887">
    <property type="term" value="F:ATP hydrolysis activity"/>
    <property type="evidence" value="ECO:0007669"/>
    <property type="project" value="InterPro"/>
</dbReference>
<dbReference type="InterPro" id="IPR017871">
    <property type="entry name" value="ABC_transporter-like_CS"/>
</dbReference>
<evidence type="ECO:0000313" key="16">
    <source>
        <dbReference type="Proteomes" id="UP000253529"/>
    </source>
</evidence>
<feature type="transmembrane region" description="Helical" evidence="13">
    <location>
        <begin position="687"/>
        <end position="708"/>
    </location>
</feature>
<keyword evidence="11 13" id="KW-0472">Membrane</keyword>
<dbReference type="CDD" id="cd03216">
    <property type="entry name" value="ABC_Carb_Monos_I"/>
    <property type="match status" value="1"/>
</dbReference>
<dbReference type="PROSITE" id="PS00211">
    <property type="entry name" value="ABC_TRANSPORTER_1"/>
    <property type="match status" value="1"/>
</dbReference>
<organism evidence="15 16">
    <name type="scientific">Roseiarcus fermentans</name>
    <dbReference type="NCBI Taxonomy" id="1473586"/>
    <lineage>
        <taxon>Bacteria</taxon>
        <taxon>Pseudomonadati</taxon>
        <taxon>Pseudomonadota</taxon>
        <taxon>Alphaproteobacteria</taxon>
        <taxon>Hyphomicrobiales</taxon>
        <taxon>Roseiarcaceae</taxon>
        <taxon>Roseiarcus</taxon>
    </lineage>
</organism>
<dbReference type="GO" id="GO:0005524">
    <property type="term" value="F:ATP binding"/>
    <property type="evidence" value="ECO:0007669"/>
    <property type="project" value="UniProtKB-KW"/>
</dbReference>
<reference evidence="15 16" key="1">
    <citation type="submission" date="2018-06" db="EMBL/GenBank/DDBJ databases">
        <title>Genomic Encyclopedia of Type Strains, Phase IV (KMG-IV): sequencing the most valuable type-strain genomes for metagenomic binning, comparative biology and taxonomic classification.</title>
        <authorList>
            <person name="Goeker M."/>
        </authorList>
    </citation>
    <scope>NUCLEOTIDE SEQUENCE [LARGE SCALE GENOMIC DNA]</scope>
    <source>
        <strain evidence="15 16">DSM 24875</strain>
    </source>
</reference>
<keyword evidence="5" id="KW-0762">Sugar transport</keyword>
<dbReference type="Pfam" id="PF02653">
    <property type="entry name" value="BPD_transp_2"/>
    <property type="match status" value="1"/>
</dbReference>
<keyword evidence="9 15" id="KW-0067">ATP-binding</keyword>
<comment type="subcellular location">
    <subcellularLocation>
        <location evidence="1">Cell membrane</location>
        <topology evidence="1">Multi-pass membrane protein</topology>
    </subcellularLocation>
</comment>
<evidence type="ECO:0000256" key="8">
    <source>
        <dbReference type="ARBA" id="ARBA00022741"/>
    </source>
</evidence>
<evidence type="ECO:0000256" key="5">
    <source>
        <dbReference type="ARBA" id="ARBA00022597"/>
    </source>
</evidence>
<keyword evidence="3" id="KW-0813">Transport</keyword>
<dbReference type="Pfam" id="PF00005">
    <property type="entry name" value="ABC_tran"/>
    <property type="match status" value="2"/>
</dbReference>
<dbReference type="PROSITE" id="PS50893">
    <property type="entry name" value="ABC_TRANSPORTER_2"/>
    <property type="match status" value="2"/>
</dbReference>